<organism evidence="1 2">
    <name type="scientific">Orchesella dallaii</name>
    <dbReference type="NCBI Taxonomy" id="48710"/>
    <lineage>
        <taxon>Eukaryota</taxon>
        <taxon>Metazoa</taxon>
        <taxon>Ecdysozoa</taxon>
        <taxon>Arthropoda</taxon>
        <taxon>Hexapoda</taxon>
        <taxon>Collembola</taxon>
        <taxon>Entomobryomorpha</taxon>
        <taxon>Entomobryoidea</taxon>
        <taxon>Orchesellidae</taxon>
        <taxon>Orchesellinae</taxon>
        <taxon>Orchesella</taxon>
    </lineage>
</organism>
<dbReference type="Proteomes" id="UP001642540">
    <property type="component" value="Unassembled WGS sequence"/>
</dbReference>
<protein>
    <submittedName>
        <fullName evidence="1">Uncharacterized protein</fullName>
    </submittedName>
</protein>
<comment type="caution">
    <text evidence="1">The sequence shown here is derived from an EMBL/GenBank/DDBJ whole genome shotgun (WGS) entry which is preliminary data.</text>
</comment>
<evidence type="ECO:0000313" key="2">
    <source>
        <dbReference type="Proteomes" id="UP001642540"/>
    </source>
</evidence>
<name>A0ABP1PWD5_9HEXA</name>
<sequence>MRAYTEQREVLTKWASRHFRSLKTYFENEDSRQEGLACIFMRIAIQTLLSTPALLQCKKEILSELRDSFTTTQVCLFLLDHSDTPNEEYRLMHLYPAVWILNVISEEHRQLLTKWATRHFRSLKSYFDIQHSRQEGLAFIFIKIAIQNLLCTPTLRQATSDILMELRDSFGGAQGIIYRLDHSDIPKDEYQWMNVHPAVWLLDAFSEAGNKEIYDIFQRRNPPPHETDAVLLQKLNFAKQMKNRNVFDLDAYLVVVVSVEETLVLDNGLEVESKPTLGSGVGDVGFNVVDL</sequence>
<accession>A0ABP1PWD5</accession>
<reference evidence="1 2" key="1">
    <citation type="submission" date="2024-08" db="EMBL/GenBank/DDBJ databases">
        <authorList>
            <person name="Cucini C."/>
            <person name="Frati F."/>
        </authorList>
    </citation>
    <scope>NUCLEOTIDE SEQUENCE [LARGE SCALE GENOMIC DNA]</scope>
</reference>
<gene>
    <name evidence="1" type="ORF">ODALV1_LOCUS3427</name>
</gene>
<evidence type="ECO:0000313" key="1">
    <source>
        <dbReference type="EMBL" id="CAL8076305.1"/>
    </source>
</evidence>
<proteinExistence type="predicted"/>
<keyword evidence="2" id="KW-1185">Reference proteome</keyword>
<dbReference type="EMBL" id="CAXLJM020000011">
    <property type="protein sequence ID" value="CAL8076305.1"/>
    <property type="molecule type" value="Genomic_DNA"/>
</dbReference>